<feature type="region of interest" description="Disordered" evidence="1">
    <location>
        <begin position="125"/>
        <end position="149"/>
    </location>
</feature>
<dbReference type="AlphaFoldDB" id="A0A5C4X6K4"/>
<accession>A0A5C4X6K4</accession>
<sequence length="149" mass="16672">MTTYEEAIKRAAKPLAEAFSRIQEGTAREAAERAYTPGGPGLDELEERIQAWRDEFMMEQGDKAAAGRDHELEGRKVALLSDQEVAEQLGCSVYQLRADRALDRGDRGDRAPAWIEVGTSWRPRARGTRQSAVDAWLDRHETGGSKETR</sequence>
<proteinExistence type="predicted"/>
<evidence type="ECO:0000313" key="3">
    <source>
        <dbReference type="Proteomes" id="UP000314223"/>
    </source>
</evidence>
<dbReference type="Proteomes" id="UP000314223">
    <property type="component" value="Unassembled WGS sequence"/>
</dbReference>
<dbReference type="RefSeq" id="WP_139467137.1">
    <property type="nucleotide sequence ID" value="NZ_VDMQ01000001.1"/>
</dbReference>
<reference evidence="2 3" key="1">
    <citation type="submission" date="2019-06" db="EMBL/GenBank/DDBJ databases">
        <authorList>
            <person name="Mardanova A.M."/>
            <person name="Pudova D.S."/>
            <person name="Shagimardanova E.I."/>
            <person name="Gogoleva N.E."/>
            <person name="Lutfullin M.T."/>
            <person name="Hadieva G.F."/>
            <person name="Sharipova M.R."/>
        </authorList>
    </citation>
    <scope>NUCLEOTIDE SEQUENCE [LARGE SCALE GENOMIC DNA]</scope>
    <source>
        <strain evidence="2 3">MG-1</strain>
    </source>
</reference>
<evidence type="ECO:0000256" key="1">
    <source>
        <dbReference type="SAM" id="MobiDB-lite"/>
    </source>
</evidence>
<protein>
    <submittedName>
        <fullName evidence="2">Uncharacterized protein</fullName>
    </submittedName>
</protein>
<gene>
    <name evidence="2" type="ORF">FHQ09_01760</name>
</gene>
<evidence type="ECO:0000313" key="2">
    <source>
        <dbReference type="EMBL" id="TNM58031.1"/>
    </source>
</evidence>
<comment type="caution">
    <text evidence="2">The sequence shown here is derived from an EMBL/GenBank/DDBJ whole genome shotgun (WGS) entry which is preliminary data.</text>
</comment>
<dbReference type="EMBL" id="VDMQ01000001">
    <property type="protein sequence ID" value="TNM58031.1"/>
    <property type="molecule type" value="Genomic_DNA"/>
</dbReference>
<feature type="compositionally biased region" description="Basic and acidic residues" evidence="1">
    <location>
        <begin position="136"/>
        <end position="149"/>
    </location>
</feature>
<name>A0A5C4X6K4_9MICO</name>
<organism evidence="2 3">
    <name type="scientific">Brevibacterium sediminis</name>
    <dbReference type="NCBI Taxonomy" id="1857024"/>
    <lineage>
        <taxon>Bacteria</taxon>
        <taxon>Bacillati</taxon>
        <taxon>Actinomycetota</taxon>
        <taxon>Actinomycetes</taxon>
        <taxon>Micrococcales</taxon>
        <taxon>Brevibacteriaceae</taxon>
        <taxon>Brevibacterium</taxon>
    </lineage>
</organism>